<dbReference type="Proteomes" id="UP001153714">
    <property type="component" value="Chromosome 8"/>
</dbReference>
<keyword evidence="3" id="KW-1185">Reference proteome</keyword>
<feature type="compositionally biased region" description="Polar residues" evidence="1">
    <location>
        <begin position="351"/>
        <end position="360"/>
    </location>
</feature>
<feature type="compositionally biased region" description="Basic and acidic residues" evidence="1">
    <location>
        <begin position="90"/>
        <end position="116"/>
    </location>
</feature>
<accession>A0A9N9WLP4</accession>
<evidence type="ECO:0000313" key="2">
    <source>
        <dbReference type="EMBL" id="CAG9795914.1"/>
    </source>
</evidence>
<feature type="region of interest" description="Disordered" evidence="1">
    <location>
        <begin position="1"/>
        <end position="23"/>
    </location>
</feature>
<feature type="region of interest" description="Disordered" evidence="1">
    <location>
        <begin position="90"/>
        <end position="119"/>
    </location>
</feature>
<feature type="compositionally biased region" description="Basic and acidic residues" evidence="1">
    <location>
        <begin position="1"/>
        <end position="10"/>
    </location>
</feature>
<evidence type="ECO:0000313" key="3">
    <source>
        <dbReference type="Proteomes" id="UP001153714"/>
    </source>
</evidence>
<dbReference type="EMBL" id="OU893339">
    <property type="protein sequence ID" value="CAG9795914.1"/>
    <property type="molecule type" value="Genomic_DNA"/>
</dbReference>
<proteinExistence type="predicted"/>
<dbReference type="OrthoDB" id="7427416at2759"/>
<organism evidence="2 3">
    <name type="scientific">Diatraea saccharalis</name>
    <name type="common">sugarcane borer</name>
    <dbReference type="NCBI Taxonomy" id="40085"/>
    <lineage>
        <taxon>Eukaryota</taxon>
        <taxon>Metazoa</taxon>
        <taxon>Ecdysozoa</taxon>
        <taxon>Arthropoda</taxon>
        <taxon>Hexapoda</taxon>
        <taxon>Insecta</taxon>
        <taxon>Pterygota</taxon>
        <taxon>Neoptera</taxon>
        <taxon>Endopterygota</taxon>
        <taxon>Lepidoptera</taxon>
        <taxon>Glossata</taxon>
        <taxon>Ditrysia</taxon>
        <taxon>Pyraloidea</taxon>
        <taxon>Crambidae</taxon>
        <taxon>Crambinae</taxon>
        <taxon>Diatraea</taxon>
    </lineage>
</organism>
<protein>
    <submittedName>
        <fullName evidence="2">Uncharacterized protein</fullName>
    </submittedName>
</protein>
<reference evidence="2" key="1">
    <citation type="submission" date="2021-12" db="EMBL/GenBank/DDBJ databases">
        <authorList>
            <person name="King R."/>
        </authorList>
    </citation>
    <scope>NUCLEOTIDE SEQUENCE</scope>
</reference>
<gene>
    <name evidence="2" type="ORF">DIATSA_LOCUS13145</name>
</gene>
<reference evidence="2" key="2">
    <citation type="submission" date="2022-10" db="EMBL/GenBank/DDBJ databases">
        <authorList>
            <consortium name="ENA_rothamsted_submissions"/>
            <consortium name="culmorum"/>
            <person name="King R."/>
        </authorList>
    </citation>
    <scope>NUCLEOTIDE SEQUENCE</scope>
</reference>
<sequence length="382" mass="43802">MEKETKSKTKDNKKKILKEDKTKHAKLNTHANIFGHTLQLTNNIVPLVIPSFKDISSPIIYNIKTSRKHRSHEKKPDVASIKKDLTYSKEKKHKFETDKKKENKLNHESNSPRESLDLTSQNTLDDFNLNINQSCSFSESTDIKYRKENSKHKSNKGNAQKYFVSSSFDALATESMSDESIKKVKIHLMNESDKVIFSESIKNPIINAIKDCLSQLTNNYDVNVIITELKTAQKIIKYNSQKLDEVLMKLACLEKKITTHPEHTAKTNKSPRIRSAHKASKLEELSEDLIEVKDELSEEDYSETYNVPKRRLRYNGKSVVVAINENIETKEEKKKETLGWGEKVPEGGDLNASSSVSHQAVQPDRPNRIPARFCWTDADRMK</sequence>
<name>A0A9N9WLP4_9NEOP</name>
<evidence type="ECO:0000256" key="1">
    <source>
        <dbReference type="SAM" id="MobiDB-lite"/>
    </source>
</evidence>
<feature type="region of interest" description="Disordered" evidence="1">
    <location>
        <begin position="332"/>
        <end position="369"/>
    </location>
</feature>
<dbReference type="AlphaFoldDB" id="A0A9N9WLP4"/>